<dbReference type="SUPFAM" id="SSF53850">
    <property type="entry name" value="Periplasmic binding protein-like II"/>
    <property type="match status" value="2"/>
</dbReference>
<dbReference type="PANTHER" id="PTHR30177">
    <property type="entry name" value="GLYCINE BETAINE/L-PROLINE TRANSPORT SYSTEM PERMEASE PROTEIN PROW"/>
    <property type="match status" value="1"/>
</dbReference>
<dbReference type="Pfam" id="PF00528">
    <property type="entry name" value="BPD_transp_1"/>
    <property type="match status" value="1"/>
</dbReference>
<dbReference type="InterPro" id="IPR051204">
    <property type="entry name" value="ABC_transp_perm/SBD"/>
</dbReference>
<evidence type="ECO:0000259" key="9">
    <source>
        <dbReference type="PROSITE" id="PS50928"/>
    </source>
</evidence>
<dbReference type="Gene3D" id="3.40.190.10">
    <property type="entry name" value="Periplasmic binding protein-like II"/>
    <property type="match status" value="2"/>
</dbReference>
<feature type="domain" description="ABC transmembrane type-1" evidence="9">
    <location>
        <begin position="19"/>
        <end position="198"/>
    </location>
</feature>
<dbReference type="SUPFAM" id="SSF161098">
    <property type="entry name" value="MetI-like"/>
    <property type="match status" value="1"/>
</dbReference>
<gene>
    <name evidence="10" type="ORF">DLD77_05130</name>
</gene>
<proteinExistence type="inferred from homology"/>
<feature type="transmembrane region" description="Helical" evidence="8">
    <location>
        <begin position="79"/>
        <end position="97"/>
    </location>
</feature>
<organism evidence="10 11">
    <name type="scientific">Chitinophaga alhagiae</name>
    <dbReference type="NCBI Taxonomy" id="2203219"/>
    <lineage>
        <taxon>Bacteria</taxon>
        <taxon>Pseudomonadati</taxon>
        <taxon>Bacteroidota</taxon>
        <taxon>Chitinophagia</taxon>
        <taxon>Chitinophagales</taxon>
        <taxon>Chitinophagaceae</taxon>
        <taxon>Chitinophaga</taxon>
    </lineage>
</organism>
<comment type="subcellular location">
    <subcellularLocation>
        <location evidence="1 8">Cell membrane</location>
        <topology evidence="1 8">Multi-pass membrane protein</topology>
    </subcellularLocation>
</comment>
<comment type="similarity">
    <text evidence="8">Belongs to the binding-protein-dependent transport system permease family.</text>
</comment>
<feature type="transmembrane region" description="Helical" evidence="8">
    <location>
        <begin position="50"/>
        <end position="73"/>
    </location>
</feature>
<evidence type="ECO:0000256" key="1">
    <source>
        <dbReference type="ARBA" id="ARBA00004651"/>
    </source>
</evidence>
<feature type="transmembrane region" description="Helical" evidence="8">
    <location>
        <begin position="209"/>
        <end position="227"/>
    </location>
</feature>
<evidence type="ECO:0000256" key="4">
    <source>
        <dbReference type="ARBA" id="ARBA00022989"/>
    </source>
</evidence>
<dbReference type="InterPro" id="IPR035906">
    <property type="entry name" value="MetI-like_sf"/>
</dbReference>
<feature type="transmembrane region" description="Helical" evidence="8">
    <location>
        <begin position="179"/>
        <end position="197"/>
    </location>
</feature>
<keyword evidence="11" id="KW-1185">Reference proteome</keyword>
<evidence type="ECO:0000256" key="3">
    <source>
        <dbReference type="ARBA" id="ARBA00022692"/>
    </source>
</evidence>
<sequence>MNEFFEFLQSQSGKLAQQTLTHINLTLISVAIAIALGVPLGILIARRPRLAGVVLGFAGVMQTIPSIALLGFMIPLLGIGPQPAIVALFLYALLPIVRNTYTGINGVDPTVKEAARGMGMTGNQVLFRVELPLSMPVLIAGIRTATVINVGVATLAAYIAAGGLGEFIFGGIALNNTHMILAGAIPAALLALLFDFLLGRLQKRLKWRLGLAAVAGIAVLFLAMLLATSSAGKLLAGFTPEFMGRMDGYLGLKKVYGLNMRNVVINDAVMYQAMHESKLDVISGYSTDGRIKAFDLVTLEDDKTIFPPYYAAPLIRSGILEQYPGLESTLNLLAGRISDSVMTLLNYQADFLKKSPENVARNFLRQQGLYRPPRRGNKGVVRIGSKIFTEQYILVEMYRMLIEGHTDLAVSSKTGLGGTKICFDALTNNQIDFYPEYTGTGLLVLLQPPADAITRLVQHKDSVYQYVQAQFMQQYNLRWLRPIGFNNAYALMMQRKKADELHVHTISDLAKITTP</sequence>
<keyword evidence="4 8" id="KW-1133">Transmembrane helix</keyword>
<dbReference type="Pfam" id="PF04069">
    <property type="entry name" value="OpuAC"/>
    <property type="match status" value="2"/>
</dbReference>
<reference evidence="10 11" key="1">
    <citation type="submission" date="2018-05" db="EMBL/GenBank/DDBJ databases">
        <title>Chitinophaga sp. nov., isolated from rhizosphere soil of Alhagi.</title>
        <authorList>
            <person name="Liu Y."/>
        </authorList>
    </citation>
    <scope>NUCLEOTIDE SEQUENCE [LARGE SCALE GENOMIC DNA]</scope>
    <source>
        <strain evidence="10 11">T22</strain>
    </source>
</reference>
<feature type="transmembrane region" description="Helical" evidence="8">
    <location>
        <begin position="20"/>
        <end position="43"/>
    </location>
</feature>
<dbReference type="PROSITE" id="PS50928">
    <property type="entry name" value="ABC_TM1"/>
    <property type="match status" value="1"/>
</dbReference>
<protein>
    <submittedName>
        <fullName evidence="10">ABC transporter permease</fullName>
    </submittedName>
</protein>
<dbReference type="InterPro" id="IPR007210">
    <property type="entry name" value="ABC_Gly_betaine_transp_sub-bd"/>
</dbReference>
<keyword evidence="5 8" id="KW-0472">Membrane</keyword>
<dbReference type="InterPro" id="IPR000515">
    <property type="entry name" value="MetI-like"/>
</dbReference>
<comment type="similarity">
    <text evidence="6">In the C-terminal section; belongs to the OsmX family.</text>
</comment>
<keyword evidence="2 8" id="KW-0813">Transport</keyword>
<dbReference type="PANTHER" id="PTHR30177:SF4">
    <property type="entry name" value="OSMOPROTECTANT IMPORT PERMEASE PROTEIN OSMW"/>
    <property type="match status" value="1"/>
</dbReference>
<dbReference type="Proteomes" id="UP000246099">
    <property type="component" value="Chromosome"/>
</dbReference>
<evidence type="ECO:0000256" key="6">
    <source>
        <dbReference type="ARBA" id="ARBA00035642"/>
    </source>
</evidence>
<evidence type="ECO:0000313" key="11">
    <source>
        <dbReference type="Proteomes" id="UP000246099"/>
    </source>
</evidence>
<evidence type="ECO:0000313" key="10">
    <source>
        <dbReference type="EMBL" id="AWO01117.1"/>
    </source>
</evidence>
<comment type="similarity">
    <text evidence="7">In the N-terminal section; belongs to the binding-protein-dependent transport system permease family.</text>
</comment>
<evidence type="ECO:0000256" key="2">
    <source>
        <dbReference type="ARBA" id="ARBA00022448"/>
    </source>
</evidence>
<evidence type="ECO:0000256" key="8">
    <source>
        <dbReference type="RuleBase" id="RU363032"/>
    </source>
</evidence>
<keyword evidence="3 8" id="KW-0812">Transmembrane</keyword>
<dbReference type="RefSeq" id="WP_119077333.1">
    <property type="nucleotide sequence ID" value="NZ_CP029600.1"/>
</dbReference>
<feature type="transmembrane region" description="Helical" evidence="8">
    <location>
        <begin position="137"/>
        <end position="159"/>
    </location>
</feature>
<evidence type="ECO:0000256" key="7">
    <source>
        <dbReference type="ARBA" id="ARBA00035652"/>
    </source>
</evidence>
<dbReference type="Gene3D" id="1.10.3720.10">
    <property type="entry name" value="MetI-like"/>
    <property type="match status" value="1"/>
</dbReference>
<accession>A0ABM6WAU2</accession>
<name>A0ABM6WAU2_9BACT</name>
<dbReference type="EMBL" id="CP029600">
    <property type="protein sequence ID" value="AWO01117.1"/>
    <property type="molecule type" value="Genomic_DNA"/>
</dbReference>
<evidence type="ECO:0000256" key="5">
    <source>
        <dbReference type="ARBA" id="ARBA00023136"/>
    </source>
</evidence>